<evidence type="ECO:0000313" key="2">
    <source>
        <dbReference type="Proteomes" id="UP000237068"/>
    </source>
</evidence>
<protein>
    <recommendedName>
        <fullName evidence="3">DUF2971 domain-containing protein</fullName>
    </recommendedName>
</protein>
<gene>
    <name evidence="1" type="ORF">CXK91_07920</name>
</gene>
<accession>A0A2S4ANU6</accession>
<dbReference type="AlphaFoldDB" id="A0A2S4ANU6"/>
<dbReference type="Proteomes" id="UP000237068">
    <property type="component" value="Unassembled WGS sequence"/>
</dbReference>
<evidence type="ECO:0000313" key="1">
    <source>
        <dbReference type="EMBL" id="POH83153.1"/>
    </source>
</evidence>
<evidence type="ECO:0008006" key="3">
    <source>
        <dbReference type="Google" id="ProtNLM"/>
    </source>
</evidence>
<dbReference type="Pfam" id="PF11185">
    <property type="entry name" value="DUF2971"/>
    <property type="match status" value="1"/>
</dbReference>
<sequence>MVNLELKLNSMDWFKEYKKLVFSESTSLENIDRAISLKYENIPSMLYKYRSINESSLKNLEDDTIWLSDPKNFNDPYDCSFHHKVEMDIGNADSVLSMLFKHGLLDVLTEEQIQAVRESENPIIKLLELSYPDKPDFGRSCGEALSHIVKERDNALVRETSEGFKQMFKICCFSENPKSILMWSHYANYHTGFCIGYDFHELGNDDVRTRSIYPVVYSDEMFDATGVFASPKNIENILYLNQVALMKSTEWSYEKEWRLVFGHMLMQQEMPYRMPKPKCVILGAKISSANEDTIRKICDRKNIEVLKLYMKHNQFLLDVRQ</sequence>
<dbReference type="InterPro" id="IPR021352">
    <property type="entry name" value="DUF2971"/>
</dbReference>
<name>A0A2S4ANU6_STUST</name>
<reference evidence="1 2" key="1">
    <citation type="submission" date="2018-01" db="EMBL/GenBank/DDBJ databases">
        <title>Denitrification phenotypes of diverse strains of Pseudomonas stutzeri.</title>
        <authorList>
            <person name="Milligan D.A."/>
            <person name="Bergaust L."/>
            <person name="Bakken L.R."/>
            <person name="Frostegard A."/>
        </authorList>
    </citation>
    <scope>NUCLEOTIDE SEQUENCE [LARGE SCALE GENOMIC DNA]</scope>
    <source>
        <strain evidence="1 2">24a13</strain>
    </source>
</reference>
<proteinExistence type="predicted"/>
<comment type="caution">
    <text evidence="1">The sequence shown here is derived from an EMBL/GenBank/DDBJ whole genome shotgun (WGS) entry which is preliminary data.</text>
</comment>
<dbReference type="EMBL" id="PPXG01000003">
    <property type="protein sequence ID" value="POH83153.1"/>
    <property type="molecule type" value="Genomic_DNA"/>
</dbReference>
<organism evidence="1 2">
    <name type="scientific">Stutzerimonas stutzeri</name>
    <name type="common">Pseudomonas stutzeri</name>
    <dbReference type="NCBI Taxonomy" id="316"/>
    <lineage>
        <taxon>Bacteria</taxon>
        <taxon>Pseudomonadati</taxon>
        <taxon>Pseudomonadota</taxon>
        <taxon>Gammaproteobacteria</taxon>
        <taxon>Pseudomonadales</taxon>
        <taxon>Pseudomonadaceae</taxon>
        <taxon>Stutzerimonas</taxon>
    </lineage>
</organism>